<feature type="region of interest" description="Disordered" evidence="6">
    <location>
        <begin position="1"/>
        <end position="21"/>
    </location>
</feature>
<dbReference type="InterPro" id="IPR040050">
    <property type="entry name" value="ZNF830-like"/>
</dbReference>
<feature type="compositionally biased region" description="Acidic residues" evidence="6">
    <location>
        <begin position="159"/>
        <end position="169"/>
    </location>
</feature>
<keyword evidence="4" id="KW-0862">Zinc</keyword>
<evidence type="ECO:0000256" key="1">
    <source>
        <dbReference type="ARBA" id="ARBA00004123"/>
    </source>
</evidence>
<keyword evidence="5" id="KW-0539">Nucleus</keyword>
<protein>
    <recommendedName>
        <fullName evidence="9">Coiled-coil domain-containing protein 16</fullName>
    </recommendedName>
</protein>
<keyword evidence="2" id="KW-0479">Metal-binding</keyword>
<reference evidence="7" key="1">
    <citation type="submission" date="2023-03" db="EMBL/GenBank/DDBJ databases">
        <title>Mating type loci evolution in Malassezia.</title>
        <authorList>
            <person name="Coelho M.A."/>
        </authorList>
    </citation>
    <scope>NUCLEOTIDE SEQUENCE</scope>
    <source>
        <strain evidence="7">CBS 7876</strain>
    </source>
</reference>
<dbReference type="GO" id="GO:0003676">
    <property type="term" value="F:nucleic acid binding"/>
    <property type="evidence" value="ECO:0007669"/>
    <property type="project" value="InterPro"/>
</dbReference>
<feature type="compositionally biased region" description="Basic and acidic residues" evidence="6">
    <location>
        <begin position="60"/>
        <end position="75"/>
    </location>
</feature>
<dbReference type="AlphaFoldDB" id="A0AAF0E031"/>
<dbReference type="GO" id="GO:0008270">
    <property type="term" value="F:zinc ion binding"/>
    <property type="evidence" value="ECO:0007669"/>
    <property type="project" value="UniProtKB-KW"/>
</dbReference>
<gene>
    <name evidence="7" type="ORF">MOBT1_000870</name>
</gene>
<evidence type="ECO:0000256" key="3">
    <source>
        <dbReference type="ARBA" id="ARBA00022771"/>
    </source>
</evidence>
<dbReference type="EMBL" id="CP119934">
    <property type="protein sequence ID" value="WFD02189.1"/>
    <property type="molecule type" value="Genomic_DNA"/>
</dbReference>
<evidence type="ECO:0000256" key="2">
    <source>
        <dbReference type="ARBA" id="ARBA00022723"/>
    </source>
</evidence>
<dbReference type="GO" id="GO:0033260">
    <property type="term" value="P:nuclear DNA replication"/>
    <property type="evidence" value="ECO:0007669"/>
    <property type="project" value="TreeGrafter"/>
</dbReference>
<dbReference type="GO" id="GO:0033314">
    <property type="term" value="P:mitotic DNA replication checkpoint signaling"/>
    <property type="evidence" value="ECO:0007669"/>
    <property type="project" value="TreeGrafter"/>
</dbReference>
<keyword evidence="8" id="KW-1185">Reference proteome</keyword>
<feature type="compositionally biased region" description="Basic and acidic residues" evidence="6">
    <location>
        <begin position="86"/>
        <end position="129"/>
    </location>
</feature>
<feature type="region of interest" description="Disordered" evidence="6">
    <location>
        <begin position="56"/>
        <end position="178"/>
    </location>
</feature>
<feature type="compositionally biased region" description="Polar residues" evidence="6">
    <location>
        <begin position="131"/>
        <end position="140"/>
    </location>
</feature>
<name>A0AAF0E031_9BASI</name>
<evidence type="ECO:0008006" key="9">
    <source>
        <dbReference type="Google" id="ProtNLM"/>
    </source>
</evidence>
<dbReference type="Proteomes" id="UP001214603">
    <property type="component" value="Chromosome 1"/>
</dbReference>
<dbReference type="GO" id="GO:0044773">
    <property type="term" value="P:mitotic DNA damage checkpoint signaling"/>
    <property type="evidence" value="ECO:0007669"/>
    <property type="project" value="TreeGrafter"/>
</dbReference>
<evidence type="ECO:0000256" key="5">
    <source>
        <dbReference type="ARBA" id="ARBA00023242"/>
    </source>
</evidence>
<accession>A0AAF0E031</accession>
<dbReference type="PANTHER" id="PTHR13278">
    <property type="entry name" value="ZINC FINGER PROTEIN 830"/>
    <property type="match status" value="1"/>
</dbReference>
<comment type="subcellular location">
    <subcellularLocation>
        <location evidence="1">Nucleus</location>
    </subcellularLocation>
</comment>
<dbReference type="PANTHER" id="PTHR13278:SF0">
    <property type="entry name" value="ZINC FINGER PROTEIN 830"/>
    <property type="match status" value="1"/>
</dbReference>
<evidence type="ECO:0000256" key="6">
    <source>
        <dbReference type="SAM" id="MobiDB-lite"/>
    </source>
</evidence>
<evidence type="ECO:0000313" key="7">
    <source>
        <dbReference type="EMBL" id="WFD02189.1"/>
    </source>
</evidence>
<sequence length="221" mass="25163">MAEARSLLRATASQRGPAAAGITDRWASYHPKTGALRCSACDFAVVKHERLWGAHTASKTHRDNVQAIEAREQAHADAAPDEEAQKDDAADTLKRKEPEAHEEADAKRTRRETEDEAHPSLDREWEEFQRTVLQPASTTQHKYDQATVSVEPALVRDQTDDEPPVEESEEERRARLEREEREDILARIDAEQRAQAEADERVTALRARFAQIREARQRRAK</sequence>
<keyword evidence="3" id="KW-0863">Zinc-finger</keyword>
<organism evidence="7 8">
    <name type="scientific">Malassezia obtusa</name>
    <dbReference type="NCBI Taxonomy" id="76774"/>
    <lineage>
        <taxon>Eukaryota</taxon>
        <taxon>Fungi</taxon>
        <taxon>Dikarya</taxon>
        <taxon>Basidiomycota</taxon>
        <taxon>Ustilaginomycotina</taxon>
        <taxon>Malasseziomycetes</taxon>
        <taxon>Malasseziales</taxon>
        <taxon>Malasseziaceae</taxon>
        <taxon>Malassezia</taxon>
    </lineage>
</organism>
<evidence type="ECO:0000313" key="8">
    <source>
        <dbReference type="Proteomes" id="UP001214603"/>
    </source>
</evidence>
<proteinExistence type="predicted"/>
<dbReference type="GO" id="GO:0005681">
    <property type="term" value="C:spliceosomal complex"/>
    <property type="evidence" value="ECO:0007669"/>
    <property type="project" value="InterPro"/>
</dbReference>
<evidence type="ECO:0000256" key="4">
    <source>
        <dbReference type="ARBA" id="ARBA00022833"/>
    </source>
</evidence>